<evidence type="ECO:0000313" key="2">
    <source>
        <dbReference type="EMBL" id="CAI6341165.1"/>
    </source>
</evidence>
<evidence type="ECO:0000256" key="1">
    <source>
        <dbReference type="SAM" id="MobiDB-lite"/>
    </source>
</evidence>
<dbReference type="AlphaFoldDB" id="A0A9W4XUJ1"/>
<dbReference type="Proteomes" id="UP001152607">
    <property type="component" value="Unassembled WGS sequence"/>
</dbReference>
<feature type="compositionally biased region" description="Polar residues" evidence="1">
    <location>
        <begin position="212"/>
        <end position="224"/>
    </location>
</feature>
<sequence length="441" mass="49468">MDPRHNGQDPNRNTQQHHRFSWQTPPETPPEQNAHVQQQHHQYNQQVQQQQHQQYNQQQQPARIHTEVDGQLHNRTFSYAQTPAEHIAFQYIPSPSDVPPVPQMPTPIDPRPASYYIPHQQTAQPQPSMASPPYEEHPVVSPLLPHTHNRTSQLSPISPVTVPEQTHAPESQTQRTQHARNLSNLSPINTNLRQQSYPQMPQMPQPNPGDATITNTLTPISPSSIKKEPLEDNRPPLSPTSKASYAHQPYSPHGLSSSMNTRHAVFSPDSAHGPNGLDFSLHRPGQIAHPNMDLSTSGSKQSWKSSLCSCTPDVSTCLTGLICPCIIYGRTSYRLSQKSDKKDPTDLLSHSATNGHCMIMALSCGFWWLYPMLQRTRLRHLYKLEGDLVGDCVKAACCCCCVAVQNEREVKTREEATRRWAGPASSEVYGREAGMKYAPQT</sequence>
<evidence type="ECO:0008006" key="4">
    <source>
        <dbReference type="Google" id="ProtNLM"/>
    </source>
</evidence>
<dbReference type="PANTHER" id="PTHR15907">
    <property type="entry name" value="DUF614 FAMILY PROTEIN-RELATED"/>
    <property type="match status" value="1"/>
</dbReference>
<dbReference type="OrthoDB" id="1045822at2759"/>
<dbReference type="NCBIfam" id="TIGR01571">
    <property type="entry name" value="A_thal_Cys_rich"/>
    <property type="match status" value="1"/>
</dbReference>
<comment type="caution">
    <text evidence="2">The sequence shown here is derived from an EMBL/GenBank/DDBJ whole genome shotgun (WGS) entry which is preliminary data.</text>
</comment>
<reference evidence="2" key="1">
    <citation type="submission" date="2023-01" db="EMBL/GenBank/DDBJ databases">
        <authorList>
            <person name="Van Ghelder C."/>
            <person name="Rancurel C."/>
        </authorList>
    </citation>
    <scope>NUCLEOTIDE SEQUENCE</scope>
    <source>
        <strain evidence="2">CNCM I-4278</strain>
    </source>
</reference>
<keyword evidence="3" id="KW-1185">Reference proteome</keyword>
<dbReference type="EMBL" id="CAOQHR010000011">
    <property type="protein sequence ID" value="CAI6341165.1"/>
    <property type="molecule type" value="Genomic_DNA"/>
</dbReference>
<name>A0A9W4XUJ1_9PLEO</name>
<evidence type="ECO:0000313" key="3">
    <source>
        <dbReference type="Proteomes" id="UP001152607"/>
    </source>
</evidence>
<feature type="region of interest" description="Disordered" evidence="1">
    <location>
        <begin position="161"/>
        <end position="295"/>
    </location>
</feature>
<protein>
    <recommendedName>
        <fullName evidence="4">PLAC8-domain-containing protein</fullName>
    </recommendedName>
</protein>
<feature type="compositionally biased region" description="Polar residues" evidence="1">
    <location>
        <begin position="168"/>
        <end position="193"/>
    </location>
</feature>
<gene>
    <name evidence="2" type="ORF">PDIGIT_LOCUS14358</name>
</gene>
<organism evidence="2 3">
    <name type="scientific">Periconia digitata</name>
    <dbReference type="NCBI Taxonomy" id="1303443"/>
    <lineage>
        <taxon>Eukaryota</taxon>
        <taxon>Fungi</taxon>
        <taxon>Dikarya</taxon>
        <taxon>Ascomycota</taxon>
        <taxon>Pezizomycotina</taxon>
        <taxon>Dothideomycetes</taxon>
        <taxon>Pleosporomycetidae</taxon>
        <taxon>Pleosporales</taxon>
        <taxon>Massarineae</taxon>
        <taxon>Periconiaceae</taxon>
        <taxon>Periconia</taxon>
    </lineage>
</organism>
<proteinExistence type="predicted"/>
<feature type="region of interest" description="Disordered" evidence="1">
    <location>
        <begin position="1"/>
        <end position="63"/>
    </location>
</feature>
<feature type="compositionally biased region" description="Basic and acidic residues" evidence="1">
    <location>
        <begin position="225"/>
        <end position="234"/>
    </location>
</feature>
<dbReference type="Pfam" id="PF04749">
    <property type="entry name" value="PLAC8"/>
    <property type="match status" value="1"/>
</dbReference>
<dbReference type="InterPro" id="IPR006461">
    <property type="entry name" value="PLAC_motif_containing"/>
</dbReference>
<feature type="compositionally biased region" description="Low complexity" evidence="1">
    <location>
        <begin position="35"/>
        <end position="60"/>
    </location>
</feature>
<accession>A0A9W4XUJ1</accession>